<dbReference type="GO" id="GO:0004644">
    <property type="term" value="F:phosphoribosylglycinamide formyltransferase activity"/>
    <property type="evidence" value="ECO:0007669"/>
    <property type="project" value="UniProtKB-UniRule"/>
</dbReference>
<feature type="binding site" evidence="4">
    <location>
        <position position="92"/>
    </location>
    <ligand>
        <name>(6R)-10-formyltetrahydrofolate</name>
        <dbReference type="ChEBI" id="CHEBI:195366"/>
    </ligand>
</feature>
<comment type="catalytic activity">
    <reaction evidence="4">
        <text>N(1)-(5-phospho-beta-D-ribosyl)glycinamide + (6R)-10-formyltetrahydrofolate = N(2)-formyl-N(1)-(5-phospho-beta-D-ribosyl)glycinamide + (6S)-5,6,7,8-tetrahydrofolate + H(+)</text>
        <dbReference type="Rhea" id="RHEA:15053"/>
        <dbReference type="ChEBI" id="CHEBI:15378"/>
        <dbReference type="ChEBI" id="CHEBI:57453"/>
        <dbReference type="ChEBI" id="CHEBI:143788"/>
        <dbReference type="ChEBI" id="CHEBI:147286"/>
        <dbReference type="ChEBI" id="CHEBI:195366"/>
        <dbReference type="EC" id="2.1.2.2"/>
    </reaction>
</comment>
<evidence type="ECO:0000256" key="1">
    <source>
        <dbReference type="ARBA" id="ARBA00005054"/>
    </source>
</evidence>
<dbReference type="GO" id="GO:0006189">
    <property type="term" value="P:'de novo' IMP biosynthetic process"/>
    <property type="evidence" value="ECO:0007669"/>
    <property type="project" value="UniProtKB-UniRule"/>
</dbReference>
<dbReference type="Gene3D" id="3.40.50.170">
    <property type="entry name" value="Formyl transferase, N-terminal domain"/>
    <property type="match status" value="1"/>
</dbReference>
<feature type="site" description="Raises pKa of active site His" evidence="4">
    <location>
        <position position="172"/>
    </location>
</feature>
<dbReference type="SUPFAM" id="SSF53328">
    <property type="entry name" value="Formyltransferase"/>
    <property type="match status" value="1"/>
</dbReference>
<dbReference type="EC" id="2.1.2.2" evidence="4"/>
<evidence type="ECO:0000313" key="6">
    <source>
        <dbReference type="EMBL" id="KAF3885103.1"/>
    </source>
</evidence>
<comment type="similarity">
    <text evidence="4">Belongs to the GART family.</text>
</comment>
<reference evidence="7" key="1">
    <citation type="journal article" date="2015" name="Genome Announc.">
        <title>Draft Genome Sequence of Tolypothrix boutellei Strain VB521301.</title>
        <authorList>
            <person name="Chandrababunaidu M.M."/>
            <person name="Singh D."/>
            <person name="Sen D."/>
            <person name="Bhan S."/>
            <person name="Das S."/>
            <person name="Gupta A."/>
            <person name="Adhikary S.P."/>
            <person name="Tripathy S."/>
        </authorList>
    </citation>
    <scope>NUCLEOTIDE SEQUENCE</scope>
    <source>
        <strain evidence="7">VB521301</strain>
    </source>
</reference>
<comment type="function">
    <text evidence="4">Catalyzes the transfer of a formyl group from 10-formyltetrahydrofolate to 5-phospho-ribosyl-glycinamide (GAR), producing 5-phospho-ribosyl-N-formylglycinamide (FGAR) and tetrahydrofolate.</text>
</comment>
<dbReference type="CDD" id="cd08645">
    <property type="entry name" value="FMT_core_GART"/>
    <property type="match status" value="1"/>
</dbReference>
<keyword evidence="3 4" id="KW-0658">Purine biosynthesis</keyword>
<sequence length="225" mass="24550">MSQNSITDTLDVSLISPSITSYKSIDGTLKLGIMASGNGSNFEAIAQAIDDGRLSAKIQVLIYNNPDAYAAVRAEKRGVPVVLLNHRDYKRRQDLDRQIVQTFQQYGVEWIVMAGWMRLATSILIDAFPNRILNIHPSLLPSFKGAYAIEAALAAGVKIAGCTVHLICLEMDSGPIVMQAAVPVLPDDTPETLHARIQVQEHRILPDAIALAALSHSNLRRKPTS</sequence>
<accession>A0A0C1N967</accession>
<evidence type="ECO:0000256" key="3">
    <source>
        <dbReference type="ARBA" id="ARBA00022755"/>
    </source>
</evidence>
<dbReference type="NCBIfam" id="TIGR00639">
    <property type="entry name" value="PurN"/>
    <property type="match status" value="1"/>
</dbReference>
<evidence type="ECO:0000256" key="2">
    <source>
        <dbReference type="ARBA" id="ARBA00022679"/>
    </source>
</evidence>
<dbReference type="EMBL" id="JHEG02000058">
    <property type="protein sequence ID" value="KIE09171.1"/>
    <property type="molecule type" value="Genomic_DNA"/>
</dbReference>
<dbReference type="RefSeq" id="WP_050046368.1">
    <property type="nucleotide sequence ID" value="NZ_JHEG04000001.1"/>
</dbReference>
<keyword evidence="8" id="KW-1185">Reference proteome</keyword>
<feature type="binding site" evidence="4">
    <location>
        <begin position="39"/>
        <end position="41"/>
    </location>
    <ligand>
        <name>N(1)-(5-phospho-beta-D-ribosyl)glycinamide</name>
        <dbReference type="ChEBI" id="CHEBI:143788"/>
    </ligand>
</feature>
<evidence type="ECO:0000313" key="7">
    <source>
        <dbReference type="EMBL" id="KIE09171.1"/>
    </source>
</evidence>
<dbReference type="UniPathway" id="UPA00074">
    <property type="reaction ID" value="UER00126"/>
</dbReference>
<dbReference type="InterPro" id="IPR004607">
    <property type="entry name" value="GART"/>
</dbReference>
<dbReference type="InterPro" id="IPR036477">
    <property type="entry name" value="Formyl_transf_N_sf"/>
</dbReference>
<feature type="binding site" evidence="4">
    <location>
        <position position="134"/>
    </location>
    <ligand>
        <name>(6R)-10-formyltetrahydrofolate</name>
        <dbReference type="ChEBI" id="CHEBI:195366"/>
    </ligand>
</feature>
<comment type="caution">
    <text evidence="4">Lacks conserved residue(s) required for the propagation of feature annotation.</text>
</comment>
<evidence type="ECO:0000256" key="4">
    <source>
        <dbReference type="HAMAP-Rule" id="MF_01930"/>
    </source>
</evidence>
<keyword evidence="2 4" id="KW-0808">Transferase</keyword>
<dbReference type="Pfam" id="PF00551">
    <property type="entry name" value="Formyl_trans_N"/>
    <property type="match status" value="1"/>
</dbReference>
<dbReference type="STRING" id="1479485.DA73_0232700"/>
<feature type="active site" description="Proton donor" evidence="4">
    <location>
        <position position="136"/>
    </location>
</feature>
<evidence type="ECO:0000313" key="8">
    <source>
        <dbReference type="Proteomes" id="UP000029738"/>
    </source>
</evidence>
<dbReference type="AlphaFoldDB" id="A0A0C1N967"/>
<dbReference type="InterPro" id="IPR002376">
    <property type="entry name" value="Formyl_transf_N"/>
</dbReference>
<comment type="caution">
    <text evidence="7">The sequence shown here is derived from an EMBL/GenBank/DDBJ whole genome shotgun (WGS) entry which is preliminary data.</text>
</comment>
<dbReference type="OrthoDB" id="9806170at2"/>
<organism evidence="7">
    <name type="scientific">Tolypothrix bouteillei VB521301</name>
    <dbReference type="NCBI Taxonomy" id="1479485"/>
    <lineage>
        <taxon>Bacteria</taxon>
        <taxon>Bacillati</taxon>
        <taxon>Cyanobacteriota</taxon>
        <taxon>Cyanophyceae</taxon>
        <taxon>Nostocales</taxon>
        <taxon>Tolypothrichaceae</taxon>
        <taxon>Tolypothrix</taxon>
    </lineage>
</organism>
<dbReference type="Proteomes" id="UP000029738">
    <property type="component" value="Unassembled WGS sequence"/>
</dbReference>
<gene>
    <name evidence="4" type="primary">purN</name>
    <name evidence="7" type="ORF">DA73_0232700</name>
    <name evidence="6" type="ORF">DA73_0400006220</name>
</gene>
<reference evidence="6" key="2">
    <citation type="submission" date="2019-11" db="EMBL/GenBank/DDBJ databases">
        <title>Improved Assembly of Tolypothrix boutellei genome.</title>
        <authorList>
            <person name="Sarangi A.N."/>
            <person name="Mukherjee M."/>
            <person name="Ghosh S."/>
            <person name="Singh D."/>
            <person name="Das A."/>
            <person name="Kant S."/>
            <person name="Prusty A."/>
            <person name="Tripathy S."/>
        </authorList>
    </citation>
    <scope>NUCLEOTIDE SEQUENCE</scope>
    <source>
        <strain evidence="6">VB521301</strain>
    </source>
</reference>
<dbReference type="EMBL" id="JHEG04000001">
    <property type="protein sequence ID" value="KAF3885103.1"/>
    <property type="molecule type" value="Genomic_DNA"/>
</dbReference>
<dbReference type="GO" id="GO:0005829">
    <property type="term" value="C:cytosol"/>
    <property type="evidence" value="ECO:0007669"/>
    <property type="project" value="TreeGrafter"/>
</dbReference>
<dbReference type="PANTHER" id="PTHR43369:SF2">
    <property type="entry name" value="PHOSPHORIBOSYLGLYCINAMIDE FORMYLTRANSFERASE"/>
    <property type="match status" value="1"/>
</dbReference>
<proteinExistence type="inferred from homology"/>
<feature type="domain" description="Formyl transferase N-terminal" evidence="5">
    <location>
        <begin position="31"/>
        <end position="209"/>
    </location>
</feature>
<name>A0A0C1N967_9CYAN</name>
<comment type="pathway">
    <text evidence="1 4">Purine metabolism; IMP biosynthesis via de novo pathway; N(2)-formyl-N(1)-(5-phospho-D-ribosyl)glycinamide from N(1)-(5-phospho-D-ribosyl)glycinamide (10-formyl THF route): step 1/1.</text>
</comment>
<evidence type="ECO:0000259" key="5">
    <source>
        <dbReference type="Pfam" id="PF00551"/>
    </source>
</evidence>
<protein>
    <recommendedName>
        <fullName evidence="4">Phosphoribosylglycinamide formyltransferase</fullName>
        <ecNumber evidence="4">2.1.2.2</ecNumber>
    </recommendedName>
    <alternativeName>
        <fullName evidence="4">5'-phosphoribosylglycinamide transformylase</fullName>
    </alternativeName>
    <alternativeName>
        <fullName evidence="4">GAR transformylase</fullName>
        <shortName evidence="4">GART</shortName>
    </alternativeName>
</protein>
<dbReference type="HAMAP" id="MF_01930">
    <property type="entry name" value="PurN"/>
    <property type="match status" value="1"/>
</dbReference>
<dbReference type="PANTHER" id="PTHR43369">
    <property type="entry name" value="PHOSPHORIBOSYLGLYCINAMIDE FORMYLTRANSFERASE"/>
    <property type="match status" value="1"/>
</dbReference>